<keyword evidence="4" id="KW-0963">Cytoplasm</keyword>
<evidence type="ECO:0000256" key="1">
    <source>
        <dbReference type="ARBA" id="ARBA00004496"/>
    </source>
</evidence>
<evidence type="ECO:0000256" key="2">
    <source>
        <dbReference type="ARBA" id="ARBA00006703"/>
    </source>
</evidence>
<reference evidence="13" key="2">
    <citation type="submission" date="2021-04" db="EMBL/GenBank/DDBJ databases">
        <authorList>
            <person name="Gilroy R."/>
        </authorList>
    </citation>
    <scope>NUCLEOTIDE SEQUENCE</scope>
    <source>
        <strain evidence="13">Gambia11-129</strain>
    </source>
</reference>
<dbReference type="InterPro" id="IPR004529">
    <property type="entry name" value="Phe-tRNA-synth_IIc_asu"/>
</dbReference>
<evidence type="ECO:0000256" key="3">
    <source>
        <dbReference type="ARBA" id="ARBA00012814"/>
    </source>
</evidence>
<dbReference type="NCBIfam" id="TIGR00468">
    <property type="entry name" value="pheS"/>
    <property type="match status" value="1"/>
</dbReference>
<keyword evidence="10" id="KW-0648">Protein biosynthesis</keyword>
<dbReference type="PROSITE" id="PS50862">
    <property type="entry name" value="AA_TRNA_LIGASE_II"/>
    <property type="match status" value="1"/>
</dbReference>
<comment type="subcellular location">
    <subcellularLocation>
        <location evidence="1">Cytoplasm</location>
    </subcellularLocation>
</comment>
<evidence type="ECO:0000256" key="5">
    <source>
        <dbReference type="ARBA" id="ARBA00022598"/>
    </source>
</evidence>
<keyword evidence="6" id="KW-0479">Metal-binding</keyword>
<keyword evidence="5 13" id="KW-0436">Ligase</keyword>
<name>A0A9D1TP52_9SPIO</name>
<accession>A0A9D1TP52</accession>
<proteinExistence type="inferred from homology"/>
<dbReference type="CDD" id="cd00496">
    <property type="entry name" value="PheRS_alpha_core"/>
    <property type="match status" value="1"/>
</dbReference>
<dbReference type="Gene3D" id="1.10.10.10">
    <property type="entry name" value="Winged helix-like DNA-binding domain superfamily/Winged helix DNA-binding domain"/>
    <property type="match status" value="1"/>
</dbReference>
<dbReference type="GO" id="GO:0000049">
    <property type="term" value="F:tRNA binding"/>
    <property type="evidence" value="ECO:0007669"/>
    <property type="project" value="InterPro"/>
</dbReference>
<dbReference type="GO" id="GO:0006432">
    <property type="term" value="P:phenylalanyl-tRNA aminoacylation"/>
    <property type="evidence" value="ECO:0007669"/>
    <property type="project" value="InterPro"/>
</dbReference>
<dbReference type="Gene3D" id="3.30.930.10">
    <property type="entry name" value="Bira Bifunctional Protein, Domain 2"/>
    <property type="match status" value="1"/>
</dbReference>
<evidence type="ECO:0000313" key="13">
    <source>
        <dbReference type="EMBL" id="HIV99090.1"/>
    </source>
</evidence>
<evidence type="ECO:0000256" key="7">
    <source>
        <dbReference type="ARBA" id="ARBA00022741"/>
    </source>
</evidence>
<keyword evidence="11" id="KW-0030">Aminoacyl-tRNA synthetase</keyword>
<keyword evidence="7" id="KW-0547">Nucleotide-binding</keyword>
<keyword evidence="8" id="KW-0067">ATP-binding</keyword>
<comment type="caution">
    <text evidence="13">The sequence shown here is derived from an EMBL/GenBank/DDBJ whole genome shotgun (WGS) entry which is preliminary data.</text>
</comment>
<sequence length="512" mass="57737">MDIDVKKLHPLEVKVLRHVSLGETFDNKRIISELGYNVGQCNQAFSWLLQKNLIKEDSRVKKTLYEITDYGRQCEKSGLPVERIFNYLKENGPHTLPEITEALGLENSDTGSSFGALQQKKAAHMNAERKAELITSQMPSEIVAQHSLLERALAAEIDESTLSADEKKAISQMAKKRGASTSPFKLSEREEITYSMTDEGSSVKQMILDANITGEELGQLTHEMLVSGSWKSGTFRPYGVDGPVSKLIPGRKNPYADYLSWVKDKLIALGFEEFDGPLVENEFWNGDALFMPQFHSARDIHDVYYVKEPRHAKEIEMPWLEQVAKTHEDGWNTGSRGWGYKFDHEFTRRQVLRSQGTVLSAHQLTKAKVPGKYFGIVRCFRYDQVDATHGADFYQTEGIVLGEDVNLKNLLGLLKMFAEEIAGAEEVKYVPGYFPFTEPSIEVHIKHPKLGWFELGGAGIFRPEVTKALGVDVPVLAWGLGIDRMALMHLGLDDIRELFTPDIDSVRVRRGK</sequence>
<dbReference type="Pfam" id="PF01409">
    <property type="entry name" value="tRNA-synt_2d"/>
    <property type="match status" value="1"/>
</dbReference>
<dbReference type="InterPro" id="IPR036388">
    <property type="entry name" value="WH-like_DNA-bd_sf"/>
</dbReference>
<dbReference type="GO" id="GO:0046872">
    <property type="term" value="F:metal ion binding"/>
    <property type="evidence" value="ECO:0007669"/>
    <property type="project" value="UniProtKB-KW"/>
</dbReference>
<dbReference type="PANTHER" id="PTHR11538">
    <property type="entry name" value="PHENYLALANYL-TRNA SYNTHETASE"/>
    <property type="match status" value="1"/>
</dbReference>
<dbReference type="PANTHER" id="PTHR11538:SF40">
    <property type="entry name" value="PHENYLALANINE--TRNA LIGASE ALPHA SUBUNIT"/>
    <property type="match status" value="1"/>
</dbReference>
<dbReference type="EMBL" id="DXHU01000019">
    <property type="protein sequence ID" value="HIV99090.1"/>
    <property type="molecule type" value="Genomic_DNA"/>
</dbReference>
<dbReference type="AlphaFoldDB" id="A0A9D1TP52"/>
<comment type="similarity">
    <text evidence="2">Belongs to the class-II aminoacyl-tRNA synthetase family. Phe-tRNA synthetase alpha subunit type 2 subfamily.</text>
</comment>
<evidence type="ECO:0000256" key="8">
    <source>
        <dbReference type="ARBA" id="ARBA00022840"/>
    </source>
</evidence>
<evidence type="ECO:0000256" key="9">
    <source>
        <dbReference type="ARBA" id="ARBA00022842"/>
    </source>
</evidence>
<keyword evidence="9" id="KW-0460">Magnesium</keyword>
<evidence type="ECO:0000259" key="12">
    <source>
        <dbReference type="PROSITE" id="PS50862"/>
    </source>
</evidence>
<dbReference type="InterPro" id="IPR002319">
    <property type="entry name" value="Phenylalanyl-tRNA_Synthase"/>
</dbReference>
<dbReference type="SUPFAM" id="SSF55681">
    <property type="entry name" value="Class II aaRS and biotin synthetases"/>
    <property type="match status" value="1"/>
</dbReference>
<evidence type="ECO:0000313" key="14">
    <source>
        <dbReference type="Proteomes" id="UP000823936"/>
    </source>
</evidence>
<dbReference type="Proteomes" id="UP000823936">
    <property type="component" value="Unassembled WGS sequence"/>
</dbReference>
<evidence type="ECO:0000256" key="6">
    <source>
        <dbReference type="ARBA" id="ARBA00022723"/>
    </source>
</evidence>
<dbReference type="NCBIfam" id="NF003210">
    <property type="entry name" value="PRK04172.1"/>
    <property type="match status" value="1"/>
</dbReference>
<dbReference type="EC" id="6.1.1.20" evidence="3"/>
<reference evidence="13" key="1">
    <citation type="journal article" date="2021" name="PeerJ">
        <title>Extensive microbial diversity within the chicken gut microbiome revealed by metagenomics and culture.</title>
        <authorList>
            <person name="Gilroy R."/>
            <person name="Ravi A."/>
            <person name="Getino M."/>
            <person name="Pursley I."/>
            <person name="Horton D.L."/>
            <person name="Alikhan N.F."/>
            <person name="Baker D."/>
            <person name="Gharbi K."/>
            <person name="Hall N."/>
            <person name="Watson M."/>
            <person name="Adriaenssens E.M."/>
            <person name="Foster-Nyarko E."/>
            <person name="Jarju S."/>
            <person name="Secka A."/>
            <person name="Antonio M."/>
            <person name="Oren A."/>
            <person name="Chaudhuri R.R."/>
            <person name="La Ragione R."/>
            <person name="Hildebrand F."/>
            <person name="Pallen M.J."/>
        </authorList>
    </citation>
    <scope>NUCLEOTIDE SEQUENCE</scope>
    <source>
        <strain evidence="13">Gambia11-129</strain>
    </source>
</reference>
<organism evidence="13 14">
    <name type="scientific">Candidatus Ornithospirochaeta avicola</name>
    <dbReference type="NCBI Taxonomy" id="2840896"/>
    <lineage>
        <taxon>Bacteria</taxon>
        <taxon>Pseudomonadati</taxon>
        <taxon>Spirochaetota</taxon>
        <taxon>Spirochaetia</taxon>
        <taxon>Spirochaetales</taxon>
        <taxon>Spirochaetaceae</taxon>
        <taxon>Spirochaetaceae incertae sedis</taxon>
        <taxon>Candidatus Ornithospirochaeta</taxon>
    </lineage>
</organism>
<protein>
    <recommendedName>
        <fullName evidence="3">phenylalanine--tRNA ligase</fullName>
        <ecNumber evidence="3">6.1.1.20</ecNumber>
    </recommendedName>
</protein>
<dbReference type="InterPro" id="IPR045864">
    <property type="entry name" value="aa-tRNA-synth_II/BPL/LPL"/>
</dbReference>
<dbReference type="GO" id="GO:0005737">
    <property type="term" value="C:cytoplasm"/>
    <property type="evidence" value="ECO:0007669"/>
    <property type="project" value="UniProtKB-SubCell"/>
</dbReference>
<dbReference type="InterPro" id="IPR006195">
    <property type="entry name" value="aa-tRNA-synth_II"/>
</dbReference>
<feature type="domain" description="Aminoacyl-transfer RNA synthetases class-II family profile" evidence="12">
    <location>
        <begin position="262"/>
        <end position="501"/>
    </location>
</feature>
<dbReference type="GO" id="GO:0005524">
    <property type="term" value="F:ATP binding"/>
    <property type="evidence" value="ECO:0007669"/>
    <property type="project" value="UniProtKB-KW"/>
</dbReference>
<dbReference type="GO" id="GO:0004826">
    <property type="term" value="F:phenylalanine-tRNA ligase activity"/>
    <property type="evidence" value="ECO:0007669"/>
    <property type="project" value="UniProtKB-EC"/>
</dbReference>
<evidence type="ECO:0000256" key="10">
    <source>
        <dbReference type="ARBA" id="ARBA00022917"/>
    </source>
</evidence>
<evidence type="ECO:0000256" key="11">
    <source>
        <dbReference type="ARBA" id="ARBA00023146"/>
    </source>
</evidence>
<gene>
    <name evidence="13" type="ORF">IAB12_04880</name>
</gene>
<evidence type="ECO:0000256" key="4">
    <source>
        <dbReference type="ARBA" id="ARBA00022490"/>
    </source>
</evidence>